<name>A0AA85J662_TRIRE</name>
<feature type="compositionally biased region" description="Pro residues" evidence="2">
    <location>
        <begin position="1899"/>
        <end position="1909"/>
    </location>
</feature>
<feature type="compositionally biased region" description="Polar residues" evidence="2">
    <location>
        <begin position="654"/>
        <end position="663"/>
    </location>
</feature>
<sequence length="2174" mass="244580">MSDSRCIFTGNQKAKCCNVSSWIRSKIKDEGVQARNIIKYSVPVDNPSPSKRQTRKCDYNLSSSEIAPKVMDDDDDTVNDRMTSTSIVSASHKEGGSRRSSFSSIIDVPDIINKRSSLYTNKFHSEHSKSDTHSGSLISNTNSKSVCPQSRHCRRLTSATTTPPPPTTTALFRKPLTESEYKARYWGQMLDTLRRTIDEIYSACETDENEVECKEVIMILEHSKQDFFSLIEKMNLLRDYEQADEQNKPNSLAWDERTTLPGKPIMCQVLASTAAFASVKKQSYLSIPLVFSNNNSNNKSDSSVIEIVDSDSNSEFDANRSGSNSCISDRRSKVFNAKKNHNTTNSNNSNKNNSPNEEEDEEEEPSSLSQPSLIPSLSNAYESCKRIGSKRIHCNPECQNTTTSYNSSRDKFKLCPTSLDNEPPRCQDGDGDGDEDEVDASYTGLSMCRTTEDDAIDIEHDHHQGEDMTRYAYLVDDDDDEEDNEYADQEDNTLSRDLEKLDKAIEHVTTAERVLSHQLDRAQLAEAALRRRLIEEEEEKAAFVVQSTGYNQSWYLHRHRLKNGGNNNNNSNNNNNNSFIKLTHNKNHLKSGDIHRPSDNTTDEFGIDTDADVVDIDSVTLDDDDEEEDVDESEKLIVNNTNTKDKQIKEKAPTSVTNQPLNSTTTTTTTITTDDDPIQPGSNIDLIKKTTDINADTEKKQHSCCNCQCHNHNNRDISNNATSENKTVEQVQKKSTSENCYISKPNSQSQYFTNNNAISTAHKSDISSTEKELNQSEINGDEYAYQKIYQSEGYSSEQSNFVDSLPEMKRQHDVSDANIQPENDTFIKCLLELRESGKSVDRRSPHIRGSNDESVSVSASSAHYALPTVASDGSICQQGVLLIPKTEVKSRTPGHGVHMHEKLSARSKKRTANSIEEIEEKQDRARVLRQRHLLERTERVHELSKKVDEVHLQKRLLLHQRRSCLERRLHAAERKRQAELTRRVLKAHDEQTKLKEIAFIQTLEAEQKQYSILTKHEESRARLNELAIERQKRTEEKQGREEAAKVRRRALEASRRARMDALQARWETRAQQLASRAELMEHSRRAAARAKEQYREIRMANLEEQQRVHIEQLRSKIQRKQAESERRHQESLREISRKAFEMSVLTHTGDDSLTVPGIEPYPIQKWCKACQVMIVSEVSLKSHLHGKRHQNAIMEAAQNRPVGRSELEAFNLSHLVDAPTEMSHPYNDIQQERLKLRRKRTRKLRQKMNQRGLLFLKEIEQMKIPLPDSPNKPQLVKLIKDARRFLNLPDSGPWVITRVQAMEKSLNALLRYLCNTQSKANPNFSNKNEQREPSMSDNSSDRQVCILSGLLSVLTSLIGLIREQKPSSTQLVPEKTYKIACRLLQALCYSNTDGYIRMLLTNDVSILVDCLVVRFSVCIPSNRHFNSYNISSTPEVNTATPTDQSDHHDSSYFHCYSGNSCTLDLLNFLTNLLNGLCELNLSSTTSYSSLSNMDNTSSSTTIRDSTLTTPTASPAPDETRSTTPSTTTPNSSVHSLYNSSSIIHESGKHFKADCQRVQDFLSYIVSSGLVDLLSTRLSNPKQASWLLVNNNNNNNSSNSGRPGSASNQFVEHCQHFVLSSIAFLTSLTRLLTIVSGEQLKHNQHHPYNNQTDGCYPLSLVSSESIDSVVLQSSVEESNSQAKTSSSGNNNNTTRRCPSSTSSCDTTSVNNCKIMSNSQSNNPQSVNDPTKLLETVNTTEVFGLVPLLYCLLLDPNSRPIDAAGSMTNDTHNSLPPSSSSTKQSNKTKQLRHNSQKDVESLGSTKLTSFGVNTPHESSSPPFRSEVIAEITLNILKLINSLSSLHQHTMQSILGGELICLLMRHILVNLLTRCVSSQVNTTAITNSSTPSMILPRSPISIPLPAPPPPRSAAPQQQPQHQKSKEPSSSNLNHNSKLSTRKLKKEEMNPRIDSNKNDDGEAEDDDDCTADLLPSGARKVVVKKNLKLKSVNDDDDDNRSQTVTSSSSEKSKWTTNSNSSTFNSVIVNSNKQCKEYTSYSITENILHEAILCIGYLCALNIENQTNLQCGPSPNLLQHLLSLPFEYFSHHPLTDILYPTLIACCYQHAQNTSILETELSPTILANYIEESLLEKKMDSLTKVNNGKSNSGQCLDKRYNFERRFSILEWNSAKAYFTR</sequence>
<feature type="compositionally biased region" description="Low complexity" evidence="2">
    <location>
        <begin position="1683"/>
        <end position="1705"/>
    </location>
</feature>
<evidence type="ECO:0000313" key="4">
    <source>
        <dbReference type="Proteomes" id="UP000050795"/>
    </source>
</evidence>
<feature type="compositionally biased region" description="Basic and acidic residues" evidence="2">
    <location>
        <begin position="1941"/>
        <end position="1956"/>
    </location>
</feature>
<feature type="coiled-coil region" evidence="1">
    <location>
        <begin position="1087"/>
        <end position="1130"/>
    </location>
</feature>
<dbReference type="WBParaSite" id="TREG1_133290.1">
    <property type="protein sequence ID" value="TREG1_133290.1"/>
    <property type="gene ID" value="TREG1_133290"/>
</dbReference>
<dbReference type="GO" id="GO:0008270">
    <property type="term" value="F:zinc ion binding"/>
    <property type="evidence" value="ECO:0007669"/>
    <property type="project" value="InterPro"/>
</dbReference>
<feature type="compositionally biased region" description="Acidic residues" evidence="2">
    <location>
        <begin position="356"/>
        <end position="365"/>
    </location>
</feature>
<feature type="region of interest" description="Disordered" evidence="2">
    <location>
        <begin position="1761"/>
        <end position="1820"/>
    </location>
</feature>
<dbReference type="Pfam" id="PF12874">
    <property type="entry name" value="zf-met"/>
    <property type="match status" value="1"/>
</dbReference>
<reference evidence="5" key="2">
    <citation type="submission" date="2023-11" db="UniProtKB">
        <authorList>
            <consortium name="WormBaseParasite"/>
        </authorList>
    </citation>
    <scope>IDENTIFICATION</scope>
</reference>
<feature type="compositionally biased region" description="Polar residues" evidence="2">
    <location>
        <begin position="1800"/>
        <end position="1820"/>
    </location>
</feature>
<organism evidence="4 5">
    <name type="scientific">Trichobilharzia regenti</name>
    <name type="common">Nasal bird schistosome</name>
    <dbReference type="NCBI Taxonomy" id="157069"/>
    <lineage>
        <taxon>Eukaryota</taxon>
        <taxon>Metazoa</taxon>
        <taxon>Spiralia</taxon>
        <taxon>Lophotrochozoa</taxon>
        <taxon>Platyhelminthes</taxon>
        <taxon>Trematoda</taxon>
        <taxon>Digenea</taxon>
        <taxon>Strigeidida</taxon>
        <taxon>Schistosomatoidea</taxon>
        <taxon>Schistosomatidae</taxon>
        <taxon>Trichobilharzia</taxon>
    </lineage>
</organism>
<feature type="region of interest" description="Disordered" evidence="2">
    <location>
        <begin position="1671"/>
        <end position="1705"/>
    </location>
</feature>
<evidence type="ECO:0000313" key="5">
    <source>
        <dbReference type="WBParaSite" id="TREG1_133290.1"/>
    </source>
</evidence>
<feature type="compositionally biased region" description="Polar residues" evidence="2">
    <location>
        <begin position="133"/>
        <end position="148"/>
    </location>
</feature>
<feature type="compositionally biased region" description="Basic and acidic residues" evidence="2">
    <location>
        <begin position="643"/>
        <end position="652"/>
    </location>
</feature>
<keyword evidence="1" id="KW-0175">Coiled coil</keyword>
<feature type="region of interest" description="Disordered" evidence="2">
    <location>
        <begin position="1987"/>
        <end position="2014"/>
    </location>
</feature>
<dbReference type="InterPro" id="IPR003604">
    <property type="entry name" value="Matrin/U1-like-C_Znf_C2H2"/>
</dbReference>
<evidence type="ECO:0000256" key="1">
    <source>
        <dbReference type="SAM" id="Coils"/>
    </source>
</evidence>
<feature type="compositionally biased region" description="Low complexity" evidence="2">
    <location>
        <begin position="1888"/>
        <end position="1898"/>
    </location>
</feature>
<dbReference type="Pfam" id="PF16501">
    <property type="entry name" value="SCAPER_N"/>
    <property type="match status" value="1"/>
</dbReference>
<feature type="compositionally biased region" description="Low complexity" evidence="2">
    <location>
        <begin position="1771"/>
        <end position="1786"/>
    </location>
</feature>
<feature type="domain" description="U1-type" evidence="3">
    <location>
        <begin position="1162"/>
        <end position="1196"/>
    </location>
</feature>
<feature type="compositionally biased region" description="Low complexity" evidence="2">
    <location>
        <begin position="1910"/>
        <end position="1935"/>
    </location>
</feature>
<feature type="region of interest" description="Disordered" evidence="2">
    <location>
        <begin position="639"/>
        <end position="681"/>
    </location>
</feature>
<keyword evidence="4" id="KW-1185">Reference proteome</keyword>
<feature type="region of interest" description="Disordered" evidence="2">
    <location>
        <begin position="891"/>
        <end position="913"/>
    </location>
</feature>
<dbReference type="Gene3D" id="3.30.160.60">
    <property type="entry name" value="Classic Zinc Finger"/>
    <property type="match status" value="1"/>
</dbReference>
<feature type="region of interest" description="Disordered" evidence="2">
    <location>
        <begin position="1884"/>
        <end position="1969"/>
    </location>
</feature>
<feature type="compositionally biased region" description="Acidic residues" evidence="2">
    <location>
        <begin position="1957"/>
        <end position="1966"/>
    </location>
</feature>
<feature type="compositionally biased region" description="Polar residues" evidence="2">
    <location>
        <begin position="1671"/>
        <end position="1682"/>
    </location>
</feature>
<dbReference type="InterPro" id="IPR013087">
    <property type="entry name" value="Znf_C2H2_type"/>
</dbReference>
<feature type="region of interest" description="Disordered" evidence="2">
    <location>
        <begin position="313"/>
        <end position="375"/>
    </location>
</feature>
<feature type="region of interest" description="Disordered" evidence="2">
    <location>
        <begin position="395"/>
        <end position="438"/>
    </location>
</feature>
<dbReference type="InterPro" id="IPR036236">
    <property type="entry name" value="Znf_C2H2_sf"/>
</dbReference>
<feature type="compositionally biased region" description="Acidic residues" evidence="2">
    <location>
        <begin position="429"/>
        <end position="438"/>
    </location>
</feature>
<feature type="region of interest" description="Disordered" evidence="2">
    <location>
        <begin position="1321"/>
        <end position="1340"/>
    </location>
</feature>
<dbReference type="Proteomes" id="UP000050795">
    <property type="component" value="Unassembled WGS sequence"/>
</dbReference>
<accession>A0AA85J662</accession>
<proteinExistence type="predicted"/>
<dbReference type="InterPro" id="IPR032446">
    <property type="entry name" value="SCAPER_N"/>
</dbReference>
<evidence type="ECO:0000256" key="2">
    <source>
        <dbReference type="SAM" id="MobiDB-lite"/>
    </source>
</evidence>
<dbReference type="GO" id="GO:0003676">
    <property type="term" value="F:nucleic acid binding"/>
    <property type="evidence" value="ECO:0007669"/>
    <property type="project" value="InterPro"/>
</dbReference>
<feature type="compositionally biased region" description="Low complexity" evidence="2">
    <location>
        <begin position="1997"/>
        <end position="2014"/>
    </location>
</feature>
<feature type="compositionally biased region" description="Low complexity" evidence="2">
    <location>
        <begin position="366"/>
        <end position="375"/>
    </location>
</feature>
<feature type="compositionally biased region" description="Low complexity" evidence="2">
    <location>
        <begin position="345"/>
        <end position="355"/>
    </location>
</feature>
<feature type="region of interest" description="Disordered" evidence="2">
    <location>
        <begin position="124"/>
        <end position="169"/>
    </location>
</feature>
<feature type="compositionally biased region" description="Polar residues" evidence="2">
    <location>
        <begin position="397"/>
        <end position="407"/>
    </location>
</feature>
<reference evidence="4" key="1">
    <citation type="submission" date="2022-06" db="EMBL/GenBank/DDBJ databases">
        <authorList>
            <person name="Berger JAMES D."/>
            <person name="Berger JAMES D."/>
        </authorList>
    </citation>
    <scope>NUCLEOTIDE SEQUENCE [LARGE SCALE GENOMIC DNA]</scope>
</reference>
<dbReference type="SMART" id="SM00451">
    <property type="entry name" value="ZnF_U1"/>
    <property type="match status" value="1"/>
</dbReference>
<feature type="region of interest" description="Disordered" evidence="2">
    <location>
        <begin position="1486"/>
        <end position="1534"/>
    </location>
</feature>
<protein>
    <recommendedName>
        <fullName evidence="3">U1-type domain-containing protein</fullName>
    </recommendedName>
</protein>
<evidence type="ECO:0000259" key="3">
    <source>
        <dbReference type="SMART" id="SM00451"/>
    </source>
</evidence>
<dbReference type="SUPFAM" id="SSF57667">
    <property type="entry name" value="beta-beta-alpha zinc fingers"/>
    <property type="match status" value="1"/>
</dbReference>
<dbReference type="PANTHER" id="PTHR31434">
    <property type="entry name" value="S PHASE CYCLIN A-ASSOCIATED PROTEIN IN THE ENDOPLASMIC RETICULUM"/>
    <property type="match status" value="1"/>
</dbReference>
<feature type="region of interest" description="Disordered" evidence="2">
    <location>
        <begin position="589"/>
        <end position="609"/>
    </location>
</feature>
<dbReference type="PANTHER" id="PTHR31434:SF2">
    <property type="entry name" value="S PHASE CYCLIN A-ASSOCIATED PROTEIN IN THE ENDOPLASMIC RETICULUM"/>
    <property type="match status" value="1"/>
</dbReference>